<evidence type="ECO:0000313" key="3">
    <source>
        <dbReference type="Proteomes" id="UP000663866"/>
    </source>
</evidence>
<dbReference type="Proteomes" id="UP000663866">
    <property type="component" value="Unassembled WGS sequence"/>
</dbReference>
<name>A0A821L0N4_9BILA</name>
<organism evidence="2 3">
    <name type="scientific">Rotaria magnacalcarata</name>
    <dbReference type="NCBI Taxonomy" id="392030"/>
    <lineage>
        <taxon>Eukaryota</taxon>
        <taxon>Metazoa</taxon>
        <taxon>Spiralia</taxon>
        <taxon>Gnathifera</taxon>
        <taxon>Rotifera</taxon>
        <taxon>Eurotatoria</taxon>
        <taxon>Bdelloidea</taxon>
        <taxon>Philodinida</taxon>
        <taxon>Philodinidae</taxon>
        <taxon>Rotaria</taxon>
    </lineage>
</organism>
<gene>
    <name evidence="2" type="ORF">OVN521_LOCUS49905</name>
</gene>
<evidence type="ECO:0000256" key="1">
    <source>
        <dbReference type="SAM" id="MobiDB-lite"/>
    </source>
</evidence>
<feature type="region of interest" description="Disordered" evidence="1">
    <location>
        <begin position="43"/>
        <end position="64"/>
    </location>
</feature>
<proteinExistence type="predicted"/>
<sequence>AYSNALKSISTAKSFSLELRNETLWVLVCHQDELGLLKVPPPRRPVALRSEERPTRWGPPTNLS</sequence>
<dbReference type="EMBL" id="CAJOBG010111926">
    <property type="protein sequence ID" value="CAF4743709.1"/>
    <property type="molecule type" value="Genomic_DNA"/>
</dbReference>
<feature type="non-terminal residue" evidence="2">
    <location>
        <position position="1"/>
    </location>
</feature>
<keyword evidence="3" id="KW-1185">Reference proteome</keyword>
<reference evidence="2" key="1">
    <citation type="submission" date="2021-02" db="EMBL/GenBank/DDBJ databases">
        <authorList>
            <person name="Nowell W R."/>
        </authorList>
    </citation>
    <scope>NUCLEOTIDE SEQUENCE</scope>
</reference>
<dbReference type="AlphaFoldDB" id="A0A821L0N4"/>
<comment type="caution">
    <text evidence="2">The sequence shown here is derived from an EMBL/GenBank/DDBJ whole genome shotgun (WGS) entry which is preliminary data.</text>
</comment>
<feature type="non-terminal residue" evidence="2">
    <location>
        <position position="64"/>
    </location>
</feature>
<protein>
    <submittedName>
        <fullName evidence="2">Uncharacterized protein</fullName>
    </submittedName>
</protein>
<accession>A0A821L0N4</accession>
<evidence type="ECO:0000313" key="2">
    <source>
        <dbReference type="EMBL" id="CAF4743709.1"/>
    </source>
</evidence>